<organism evidence="1 2">
    <name type="scientific">Flavobacterium palustre</name>
    <dbReference type="NCBI Taxonomy" id="1476463"/>
    <lineage>
        <taxon>Bacteria</taxon>
        <taxon>Pseudomonadati</taxon>
        <taxon>Bacteroidota</taxon>
        <taxon>Flavobacteriia</taxon>
        <taxon>Flavobacteriales</taxon>
        <taxon>Flavobacteriaceae</taxon>
        <taxon>Flavobacterium</taxon>
    </lineage>
</organism>
<reference evidence="2" key="1">
    <citation type="journal article" date="2019" name="Int. J. Syst. Evol. Microbiol.">
        <title>The Global Catalogue of Microorganisms (GCM) 10K type strain sequencing project: providing services to taxonomists for standard genome sequencing and annotation.</title>
        <authorList>
            <consortium name="The Broad Institute Genomics Platform"/>
            <consortium name="The Broad Institute Genome Sequencing Center for Infectious Disease"/>
            <person name="Wu L."/>
            <person name="Ma J."/>
        </authorList>
    </citation>
    <scope>NUCLEOTIDE SEQUENCE [LARGE SCALE GENOMIC DNA]</scope>
    <source>
        <strain evidence="2">CGMCC 1.12811</strain>
    </source>
</reference>
<dbReference type="InterPro" id="IPR021352">
    <property type="entry name" value="DUF2971"/>
</dbReference>
<dbReference type="Proteomes" id="UP000658793">
    <property type="component" value="Unassembled WGS sequence"/>
</dbReference>
<evidence type="ECO:0000313" key="2">
    <source>
        <dbReference type="Proteomes" id="UP000658793"/>
    </source>
</evidence>
<evidence type="ECO:0008006" key="3">
    <source>
        <dbReference type="Google" id="ProtNLM"/>
    </source>
</evidence>
<dbReference type="RefSeq" id="WP_188494783.1">
    <property type="nucleotide sequence ID" value="NZ_BMGA01000007.1"/>
</dbReference>
<keyword evidence="2" id="KW-1185">Reference proteome</keyword>
<comment type="caution">
    <text evidence="1">The sequence shown here is derived from an EMBL/GenBank/DDBJ whole genome shotgun (WGS) entry which is preliminary data.</text>
</comment>
<name>A0ABQ1HNF5_9FLAO</name>
<evidence type="ECO:0000313" key="1">
    <source>
        <dbReference type="EMBL" id="GGA84284.1"/>
    </source>
</evidence>
<accession>A0ABQ1HNF5</accession>
<sequence>MNIIWMQLKMVIFFLSNPKEFNDPFDCSRNFIIENRKDFIDGDYIPSLNNVKNCGISCFTENGLNPLMWGHYTKSYQGFTIKLKSKFEILNRKDINNAKIIKVIYSNNPNPIEKSHPLSSDYQFIVKLKDWEYENEYRLIVEKDNNLNKIFYNKANVEEFCFGYNFLEYNLSLRTELLKIIETDYPDIPIYTVGPDAREFKLNKVRLIKGTVEDGLELIEKRFKNLFGF</sequence>
<proteinExistence type="predicted"/>
<dbReference type="EMBL" id="BMGA01000007">
    <property type="protein sequence ID" value="GGA84284.1"/>
    <property type="molecule type" value="Genomic_DNA"/>
</dbReference>
<protein>
    <recommendedName>
        <fullName evidence="3">DUF2971 domain-containing protein</fullName>
    </recommendedName>
</protein>
<gene>
    <name evidence="1" type="ORF">GCM10008015_26370</name>
</gene>
<dbReference type="Pfam" id="PF11185">
    <property type="entry name" value="DUF2971"/>
    <property type="match status" value="1"/>
</dbReference>